<dbReference type="InterPro" id="IPR021834">
    <property type="entry name" value="DUF3426"/>
</dbReference>
<proteinExistence type="predicted"/>
<sequence length="263" mass="28647">MPNCPHCQHPHLVPATCGQTETASCPHCGQKLSSPADATPPEPHSPLGERPQKLNLQAFGVPEGADSGAAAVDDTLASLRSSAPPLPPTVPPVLREELTRPQPLPPVRGNTLVWKLACLWLIVLLIGQLAYQQREWLLAHPDLEPWVRLGCDWAGCSLSPAIDPEALHLISREVHSHPTRPDALMVTGQLKNRADFPQPWPILEVVLMDPMGQPVAARRLSSAHYLLQPAQGLMPPGQPADIRLELEDPAPEAVSYQFRLLTQ</sequence>
<dbReference type="Proteomes" id="UP000199496">
    <property type="component" value="Unassembled WGS sequence"/>
</dbReference>
<accession>A0A1H9B9G0</accession>
<keyword evidence="3" id="KW-1185">Reference proteome</keyword>
<feature type="region of interest" description="Disordered" evidence="1">
    <location>
        <begin position="24"/>
        <end position="50"/>
    </location>
</feature>
<name>A0A1H9B9G0_9GAMM</name>
<reference evidence="2 3" key="1">
    <citation type="submission" date="2016-10" db="EMBL/GenBank/DDBJ databases">
        <authorList>
            <person name="de Groot N.N."/>
        </authorList>
    </citation>
    <scope>NUCLEOTIDE SEQUENCE [LARGE SCALE GENOMIC DNA]</scope>
    <source>
        <strain evidence="2 3">B7-7</strain>
    </source>
</reference>
<dbReference type="AlphaFoldDB" id="A0A1H9B9G0"/>
<dbReference type="STRING" id="867345.SAMN05421693_10838"/>
<evidence type="ECO:0000313" key="2">
    <source>
        <dbReference type="EMBL" id="SEP85666.1"/>
    </source>
</evidence>
<evidence type="ECO:0000313" key="3">
    <source>
        <dbReference type="Proteomes" id="UP000199496"/>
    </source>
</evidence>
<protein>
    <recommendedName>
        <fullName evidence="4">DUF3426 domain-containing protein</fullName>
    </recommendedName>
</protein>
<evidence type="ECO:0008006" key="4">
    <source>
        <dbReference type="Google" id="ProtNLM"/>
    </source>
</evidence>
<gene>
    <name evidence="2" type="ORF">SAMN05421693_10838</name>
</gene>
<dbReference type="EMBL" id="FOFO01000008">
    <property type="protein sequence ID" value="SEP85666.1"/>
    <property type="molecule type" value="Genomic_DNA"/>
</dbReference>
<organism evidence="2 3">
    <name type="scientific">Ectothiorhodospira magna</name>
    <dbReference type="NCBI Taxonomy" id="867345"/>
    <lineage>
        <taxon>Bacteria</taxon>
        <taxon>Pseudomonadati</taxon>
        <taxon>Pseudomonadota</taxon>
        <taxon>Gammaproteobacteria</taxon>
        <taxon>Chromatiales</taxon>
        <taxon>Ectothiorhodospiraceae</taxon>
        <taxon>Ectothiorhodospira</taxon>
    </lineage>
</organism>
<dbReference type="Pfam" id="PF11906">
    <property type="entry name" value="DUF3426"/>
    <property type="match status" value="1"/>
</dbReference>
<evidence type="ECO:0000256" key="1">
    <source>
        <dbReference type="SAM" id="MobiDB-lite"/>
    </source>
</evidence>
<feature type="region of interest" description="Disordered" evidence="1">
    <location>
        <begin position="79"/>
        <end position="102"/>
    </location>
</feature>